<evidence type="ECO:0000256" key="1">
    <source>
        <dbReference type="ARBA" id="ARBA00000900"/>
    </source>
</evidence>
<evidence type="ECO:0000259" key="6">
    <source>
        <dbReference type="PROSITE" id="PS51698"/>
    </source>
</evidence>
<dbReference type="Gene3D" id="3.30.40.10">
    <property type="entry name" value="Zinc/RING finger domain, C3HC4 (zinc finger)"/>
    <property type="match status" value="1"/>
</dbReference>
<feature type="domain" description="U-box" evidence="6">
    <location>
        <begin position="11"/>
        <end position="85"/>
    </location>
</feature>
<dbReference type="InterPro" id="IPR003613">
    <property type="entry name" value="Ubox_domain"/>
</dbReference>
<keyword evidence="8" id="KW-1185">Reference proteome</keyword>
<reference evidence="7 8" key="1">
    <citation type="submission" date="2024-09" db="EMBL/GenBank/DDBJ databases">
        <title>Chromosome-scale assembly of Riccia fluitans.</title>
        <authorList>
            <person name="Paukszto L."/>
            <person name="Sawicki J."/>
            <person name="Karawczyk K."/>
            <person name="Piernik-Szablinska J."/>
            <person name="Szczecinska M."/>
            <person name="Mazdziarz M."/>
        </authorList>
    </citation>
    <scope>NUCLEOTIDE SEQUENCE [LARGE SCALE GENOMIC DNA]</scope>
    <source>
        <strain evidence="7">Rf_01</strain>
        <tissue evidence="7">Aerial parts of the thallus</tissue>
    </source>
</reference>
<keyword evidence="5" id="KW-0833">Ubl conjugation pathway</keyword>
<gene>
    <name evidence="7" type="ORF">R1flu_012279</name>
</gene>
<name>A0ABD1ZDH3_9MARC</name>
<dbReference type="InterPro" id="IPR011989">
    <property type="entry name" value="ARM-like"/>
</dbReference>
<dbReference type="Pfam" id="PF04564">
    <property type="entry name" value="U-box"/>
    <property type="match status" value="1"/>
</dbReference>
<keyword evidence="4" id="KW-0808">Transferase</keyword>
<dbReference type="EC" id="2.3.2.27" evidence="3"/>
<dbReference type="InterPro" id="IPR013083">
    <property type="entry name" value="Znf_RING/FYVE/PHD"/>
</dbReference>
<dbReference type="Pfam" id="PF25598">
    <property type="entry name" value="ARM_PUB"/>
    <property type="match status" value="1"/>
</dbReference>
<dbReference type="PROSITE" id="PS51698">
    <property type="entry name" value="U_BOX"/>
    <property type="match status" value="1"/>
</dbReference>
<evidence type="ECO:0000256" key="5">
    <source>
        <dbReference type="ARBA" id="ARBA00022786"/>
    </source>
</evidence>
<dbReference type="GO" id="GO:0061630">
    <property type="term" value="F:ubiquitin protein ligase activity"/>
    <property type="evidence" value="ECO:0007669"/>
    <property type="project" value="UniProtKB-EC"/>
</dbReference>
<dbReference type="PANTHER" id="PTHR22849:SF163">
    <property type="entry name" value="U-BOX DOMAIN-CONTAINING PROTEIN"/>
    <property type="match status" value="1"/>
</dbReference>
<dbReference type="InterPro" id="IPR000225">
    <property type="entry name" value="Armadillo"/>
</dbReference>
<dbReference type="SUPFAM" id="SSF48371">
    <property type="entry name" value="ARM repeat"/>
    <property type="match status" value="1"/>
</dbReference>
<sequence length="418" mass="46020">MVLLKRLQSIHIPPFFLCPISLDLMTDPVTLCTGMTYDRSSIERWLDEGNVTCPATNQLLESTVLTPNHTLRRLIQDWCVMNQSLGVERIPTPRLPAKPEEVKAMLENLKYGINVNETVGKLRGLGSESEKNRKLVIDSGAIQVLVSLLVLPEGDAHFPRLEWVEFVEDILSTIAQLSGLEINRSSNSAGVSNSRQIACLCWVLKNGNVEAKMNAATVLEGVASSSDLKAAVPDLEQVLETLIRLVRERYYPKVVKASLRCLLALCTSRRNRVRITEVGGVDALVEFLPTAETRGTLDRALRILEILASCAEGREAISGHEMAIPVLLKVIIRGCPSSIEHAVVILYLISEYSVNASEVRKAILTAGGFSRILLLLQTECSQRTKEKAKKLLKQMRPVWNGTPCSAAELALSSSKTSV</sequence>
<dbReference type="InterPro" id="IPR045185">
    <property type="entry name" value="PUB22/23/24-like"/>
</dbReference>
<dbReference type="CDD" id="cd16664">
    <property type="entry name" value="RING-Ubox_PUB"/>
    <property type="match status" value="1"/>
</dbReference>
<protein>
    <recommendedName>
        <fullName evidence="3">RING-type E3 ubiquitin transferase</fullName>
        <ecNumber evidence="3">2.3.2.27</ecNumber>
    </recommendedName>
</protein>
<dbReference type="SUPFAM" id="SSF57850">
    <property type="entry name" value="RING/U-box"/>
    <property type="match status" value="1"/>
</dbReference>
<dbReference type="InterPro" id="IPR045210">
    <property type="entry name" value="RING-Ubox_PUB"/>
</dbReference>
<comment type="caution">
    <text evidence="7">The sequence shown here is derived from an EMBL/GenBank/DDBJ whole genome shotgun (WGS) entry which is preliminary data.</text>
</comment>
<proteinExistence type="predicted"/>
<dbReference type="SMART" id="SM00185">
    <property type="entry name" value="ARM"/>
    <property type="match status" value="3"/>
</dbReference>
<dbReference type="InterPro" id="IPR016024">
    <property type="entry name" value="ARM-type_fold"/>
</dbReference>
<organism evidence="7 8">
    <name type="scientific">Riccia fluitans</name>
    <dbReference type="NCBI Taxonomy" id="41844"/>
    <lineage>
        <taxon>Eukaryota</taxon>
        <taxon>Viridiplantae</taxon>
        <taxon>Streptophyta</taxon>
        <taxon>Embryophyta</taxon>
        <taxon>Marchantiophyta</taxon>
        <taxon>Marchantiopsida</taxon>
        <taxon>Marchantiidae</taxon>
        <taxon>Marchantiales</taxon>
        <taxon>Ricciaceae</taxon>
        <taxon>Riccia</taxon>
    </lineage>
</organism>
<evidence type="ECO:0000256" key="3">
    <source>
        <dbReference type="ARBA" id="ARBA00012483"/>
    </source>
</evidence>
<dbReference type="PANTHER" id="PTHR22849">
    <property type="entry name" value="WDSAM1 PROTEIN"/>
    <property type="match status" value="1"/>
</dbReference>
<comment type="pathway">
    <text evidence="2">Protein modification; protein ubiquitination.</text>
</comment>
<evidence type="ECO:0000256" key="4">
    <source>
        <dbReference type="ARBA" id="ARBA00022679"/>
    </source>
</evidence>
<accession>A0ABD1ZDH3</accession>
<dbReference type="EMBL" id="JBHFFA010000002">
    <property type="protein sequence ID" value="KAL2644692.1"/>
    <property type="molecule type" value="Genomic_DNA"/>
</dbReference>
<evidence type="ECO:0000313" key="7">
    <source>
        <dbReference type="EMBL" id="KAL2644692.1"/>
    </source>
</evidence>
<dbReference type="SMART" id="SM00504">
    <property type="entry name" value="Ubox"/>
    <property type="match status" value="1"/>
</dbReference>
<evidence type="ECO:0000313" key="8">
    <source>
        <dbReference type="Proteomes" id="UP001605036"/>
    </source>
</evidence>
<dbReference type="FunFam" id="3.30.40.10:FF:000442">
    <property type="entry name" value="RING-type E3 ubiquitin transferase"/>
    <property type="match status" value="1"/>
</dbReference>
<comment type="catalytic activity">
    <reaction evidence="1">
        <text>S-ubiquitinyl-[E2 ubiquitin-conjugating enzyme]-L-cysteine + [acceptor protein]-L-lysine = [E2 ubiquitin-conjugating enzyme]-L-cysteine + N(6)-ubiquitinyl-[acceptor protein]-L-lysine.</text>
        <dbReference type="EC" id="2.3.2.27"/>
    </reaction>
</comment>
<dbReference type="Proteomes" id="UP001605036">
    <property type="component" value="Unassembled WGS sequence"/>
</dbReference>
<dbReference type="AlphaFoldDB" id="A0ABD1ZDH3"/>
<dbReference type="InterPro" id="IPR058678">
    <property type="entry name" value="ARM_PUB"/>
</dbReference>
<dbReference type="Gene3D" id="1.25.10.10">
    <property type="entry name" value="Leucine-rich Repeat Variant"/>
    <property type="match status" value="2"/>
</dbReference>
<evidence type="ECO:0000256" key="2">
    <source>
        <dbReference type="ARBA" id="ARBA00004906"/>
    </source>
</evidence>